<accession>A0AAJ7BHG1</accession>
<keyword evidence="1 3" id="KW-0853">WD repeat</keyword>
<dbReference type="SUPFAM" id="SSF50978">
    <property type="entry name" value="WD40 repeat-like"/>
    <property type="match status" value="1"/>
</dbReference>
<dbReference type="GO" id="GO:0000398">
    <property type="term" value="P:mRNA splicing, via spliceosome"/>
    <property type="evidence" value="ECO:0007669"/>
    <property type="project" value="TreeGrafter"/>
</dbReference>
<dbReference type="PROSITE" id="PS50294">
    <property type="entry name" value="WD_REPEATS_REGION"/>
    <property type="match status" value="4"/>
</dbReference>
<evidence type="ECO:0000256" key="1">
    <source>
        <dbReference type="ARBA" id="ARBA00022574"/>
    </source>
</evidence>
<evidence type="ECO:0000256" key="3">
    <source>
        <dbReference type="PROSITE-ProRule" id="PRU00221"/>
    </source>
</evidence>
<dbReference type="RefSeq" id="XP_015585440.1">
    <property type="nucleotide sequence ID" value="XM_015729954.2"/>
</dbReference>
<dbReference type="InterPro" id="IPR015943">
    <property type="entry name" value="WD40/YVTN_repeat-like_dom_sf"/>
</dbReference>
<feature type="domain" description="Pre-mRNA processing factor 4 (PRP4)-like" evidence="5">
    <location>
        <begin position="96"/>
        <end position="148"/>
    </location>
</feature>
<dbReference type="Pfam" id="PF08799">
    <property type="entry name" value="PRP4"/>
    <property type="match status" value="1"/>
</dbReference>
<proteinExistence type="predicted"/>
<feature type="repeat" description="WD" evidence="3">
    <location>
        <begin position="478"/>
        <end position="520"/>
    </location>
</feature>
<dbReference type="GeneID" id="107263103"/>
<name>A0AAJ7BHG1_CEPCN</name>
<dbReference type="InterPro" id="IPR020472">
    <property type="entry name" value="WD40_PAC1"/>
</dbReference>
<dbReference type="KEGG" id="ccin:107263103"/>
<dbReference type="AlphaFoldDB" id="A0AAJ7BHG1"/>
<keyword evidence="6" id="KW-1185">Reference proteome</keyword>
<dbReference type="SUPFAM" id="SSF158230">
    <property type="entry name" value="PRP4-like"/>
    <property type="match status" value="1"/>
</dbReference>
<feature type="repeat" description="WD" evidence="3">
    <location>
        <begin position="521"/>
        <end position="557"/>
    </location>
</feature>
<keyword evidence="2" id="KW-0677">Repeat</keyword>
<feature type="region of interest" description="Disordered" evidence="4">
    <location>
        <begin position="31"/>
        <end position="50"/>
    </location>
</feature>
<dbReference type="PANTHER" id="PTHR19846:SF0">
    <property type="entry name" value="PRE-MRNA PROCESSING FACTOR 4"/>
    <property type="match status" value="1"/>
</dbReference>
<dbReference type="Gene3D" id="2.130.10.10">
    <property type="entry name" value="YVTN repeat-like/Quinoprotein amine dehydrogenase"/>
    <property type="match status" value="3"/>
</dbReference>
<dbReference type="InterPro" id="IPR014906">
    <property type="entry name" value="PRP4-like"/>
</dbReference>
<dbReference type="InterPro" id="IPR036285">
    <property type="entry name" value="PRP4-like_sf"/>
</dbReference>
<reference evidence="7" key="1">
    <citation type="submission" date="2025-08" db="UniProtKB">
        <authorList>
            <consortium name="RefSeq"/>
        </authorList>
    </citation>
    <scope>IDENTIFICATION</scope>
</reference>
<dbReference type="Pfam" id="PF00400">
    <property type="entry name" value="WD40"/>
    <property type="match status" value="7"/>
</dbReference>
<evidence type="ECO:0000259" key="5">
    <source>
        <dbReference type="SMART" id="SM00500"/>
    </source>
</evidence>
<evidence type="ECO:0000256" key="4">
    <source>
        <dbReference type="SAM" id="MobiDB-lite"/>
    </source>
</evidence>
<dbReference type="GO" id="GO:0030621">
    <property type="term" value="F:U4 snRNA binding"/>
    <property type="evidence" value="ECO:0007669"/>
    <property type="project" value="TreeGrafter"/>
</dbReference>
<feature type="repeat" description="WD" evidence="3">
    <location>
        <begin position="359"/>
        <end position="393"/>
    </location>
</feature>
<dbReference type="CTD" id="39955"/>
<dbReference type="GO" id="GO:0046540">
    <property type="term" value="C:U4/U6 x U5 tri-snRNP complex"/>
    <property type="evidence" value="ECO:0007669"/>
    <property type="project" value="TreeGrafter"/>
</dbReference>
<dbReference type="PANTHER" id="PTHR19846">
    <property type="entry name" value="WD40 REPEAT PROTEIN"/>
    <property type="match status" value="1"/>
</dbReference>
<gene>
    <name evidence="7" type="primary">LOC107263103</name>
</gene>
<dbReference type="InterPro" id="IPR019775">
    <property type="entry name" value="WD40_repeat_CS"/>
</dbReference>
<feature type="compositionally biased region" description="Basic and acidic residues" evidence="4">
    <location>
        <begin position="137"/>
        <end position="157"/>
    </location>
</feature>
<keyword evidence="7" id="KW-0687">Ribonucleoprotein</keyword>
<dbReference type="SMART" id="SM00320">
    <property type="entry name" value="WD40"/>
    <property type="match status" value="7"/>
</dbReference>
<dbReference type="SMART" id="SM00500">
    <property type="entry name" value="SFM"/>
    <property type="match status" value="1"/>
</dbReference>
<evidence type="ECO:0000313" key="6">
    <source>
        <dbReference type="Proteomes" id="UP000694920"/>
    </source>
</evidence>
<dbReference type="PROSITE" id="PS50082">
    <property type="entry name" value="WD_REPEATS_2"/>
    <property type="match status" value="5"/>
</dbReference>
<dbReference type="PRINTS" id="PR00320">
    <property type="entry name" value="GPROTEINBRPT"/>
</dbReference>
<dbReference type="InterPro" id="IPR001680">
    <property type="entry name" value="WD40_rpt"/>
</dbReference>
<dbReference type="Proteomes" id="UP000694920">
    <property type="component" value="Unplaced"/>
</dbReference>
<dbReference type="FunFam" id="2.130.10.10:FF:000411">
    <property type="entry name" value="U4/U6 small nuclear ribonucleoprotein Prp4"/>
    <property type="match status" value="1"/>
</dbReference>
<dbReference type="PROSITE" id="PS00678">
    <property type="entry name" value="WD_REPEATS_1"/>
    <property type="match status" value="2"/>
</dbReference>
<feature type="region of interest" description="Disordered" evidence="4">
    <location>
        <begin position="137"/>
        <end position="160"/>
    </location>
</feature>
<sequence>MSDDEDLVYVKKQKTVHYGSLEEAERIRLATAAAESSEEDKDSANANDMPTISAMAGNVHISNEYMELEDEMSKDRQALLEEFERRKKARQINVSTDDSEVKKNLRQLGEPICLFGEGPADRRTRLRELLASLGEDAIKKKHEDEERPSHPTERDTETTWYHEGPESLQIARSWIANYSLPRAKARLDRARQELELPGATRTARRQELLKKLQALSIYCSQIGDTRPVSFCQFSPNSKVLATASWTGLCKLWSVPDCTLLRTLEGHTCNVSCIVFHPKATVSEEVFGESAGQTCVLASCASDGKLSQRTVYLIKIHGNMSSFLLHYFVTFLYAGSVKLWGGGNGQKPLAEVEGHEPHRVSRIAFHPSGRFLGTCCFDASWRLWDLEQQAEVLHQEGHARAVHCISFQCDGSVTATGGHDSFGRVWDLRTGRCIMFMEGHLKSIFGIDFSPNGFHLATASEDNSCKIWDLRKRSCIYTIPAHTNLLSDVKYQRLEGQYLVTASYDNTAKIWSNKTWQPLKTLPGHDGKVMSVDVSPDHKFIASTSADRTFKLWAPENM</sequence>
<feature type="repeat" description="WD" evidence="3">
    <location>
        <begin position="394"/>
        <end position="435"/>
    </location>
</feature>
<dbReference type="InterPro" id="IPR036322">
    <property type="entry name" value="WD40_repeat_dom_sf"/>
</dbReference>
<dbReference type="CDD" id="cd00200">
    <property type="entry name" value="WD40"/>
    <property type="match status" value="1"/>
</dbReference>
<organism evidence="6 7">
    <name type="scientific">Cephus cinctus</name>
    <name type="common">Wheat stem sawfly</name>
    <dbReference type="NCBI Taxonomy" id="211228"/>
    <lineage>
        <taxon>Eukaryota</taxon>
        <taxon>Metazoa</taxon>
        <taxon>Ecdysozoa</taxon>
        <taxon>Arthropoda</taxon>
        <taxon>Hexapoda</taxon>
        <taxon>Insecta</taxon>
        <taxon>Pterygota</taxon>
        <taxon>Neoptera</taxon>
        <taxon>Endopterygota</taxon>
        <taxon>Hymenoptera</taxon>
        <taxon>Cephoidea</taxon>
        <taxon>Cephidae</taxon>
        <taxon>Cephus</taxon>
    </lineage>
</organism>
<dbReference type="FunFam" id="4.10.280.110:FF:000002">
    <property type="entry name" value="U4/U6 small nuclear ribonucleoprotein Prp4"/>
    <property type="match status" value="1"/>
</dbReference>
<evidence type="ECO:0000256" key="2">
    <source>
        <dbReference type="ARBA" id="ARBA00022737"/>
    </source>
</evidence>
<evidence type="ECO:0000313" key="7">
    <source>
        <dbReference type="RefSeq" id="XP_015585440.1"/>
    </source>
</evidence>
<dbReference type="Gene3D" id="4.10.280.110">
    <property type="entry name" value="Pre-mRNA processing factor 4 domain"/>
    <property type="match status" value="1"/>
</dbReference>
<protein>
    <submittedName>
        <fullName evidence="7">U4/U6 small nuclear ribonucleoprotein Prp4 isoform X1</fullName>
    </submittedName>
</protein>
<dbReference type="GO" id="GO:0017070">
    <property type="term" value="F:U6 snRNA binding"/>
    <property type="evidence" value="ECO:0007669"/>
    <property type="project" value="TreeGrafter"/>
</dbReference>
<feature type="repeat" description="WD" evidence="3">
    <location>
        <begin position="436"/>
        <end position="477"/>
    </location>
</feature>